<dbReference type="EMBL" id="NGJX01000005">
    <property type="protein sequence ID" value="RSU02244.1"/>
    <property type="molecule type" value="Genomic_DNA"/>
</dbReference>
<dbReference type="InterPro" id="IPR010087">
    <property type="entry name" value="Flav_short"/>
</dbReference>
<dbReference type="Pfam" id="PF00258">
    <property type="entry name" value="Flavodoxin_1"/>
    <property type="match status" value="1"/>
</dbReference>
<gene>
    <name evidence="9" type="ORF">CBF32_06565</name>
</gene>
<dbReference type="InterPro" id="IPR050619">
    <property type="entry name" value="Flavodoxin"/>
</dbReference>
<dbReference type="SUPFAM" id="SSF52218">
    <property type="entry name" value="Flavoproteins"/>
    <property type="match status" value="1"/>
</dbReference>
<protein>
    <recommendedName>
        <fullName evidence="8">Flavodoxin</fullName>
    </recommendedName>
</protein>
<dbReference type="GO" id="GO:0009055">
    <property type="term" value="F:electron transfer activity"/>
    <property type="evidence" value="ECO:0007669"/>
    <property type="project" value="UniProtKB-UniRule"/>
</dbReference>
<keyword evidence="10" id="KW-1185">Reference proteome</keyword>
<dbReference type="PANTHER" id="PTHR42809:SF1">
    <property type="entry name" value="FLAVODOXIN 1"/>
    <property type="match status" value="1"/>
</dbReference>
<evidence type="ECO:0000256" key="5">
    <source>
        <dbReference type="ARBA" id="ARBA00022630"/>
    </source>
</evidence>
<evidence type="ECO:0000256" key="4">
    <source>
        <dbReference type="ARBA" id="ARBA00022448"/>
    </source>
</evidence>
<evidence type="ECO:0000313" key="10">
    <source>
        <dbReference type="Proteomes" id="UP000288197"/>
    </source>
</evidence>
<keyword evidence="6 8" id="KW-0288">FMN</keyword>
<accession>A0A369AWX5</accession>
<evidence type="ECO:0000256" key="1">
    <source>
        <dbReference type="ARBA" id="ARBA00001917"/>
    </source>
</evidence>
<dbReference type="PROSITE" id="PS50902">
    <property type="entry name" value="FLAVODOXIN_LIKE"/>
    <property type="match status" value="1"/>
</dbReference>
<evidence type="ECO:0000256" key="8">
    <source>
        <dbReference type="RuleBase" id="RU367037"/>
    </source>
</evidence>
<keyword evidence="5 8" id="KW-0285">Flavoprotein</keyword>
<organism evidence="9 10">
    <name type="scientific">Vagococcus fluvialis</name>
    <dbReference type="NCBI Taxonomy" id="2738"/>
    <lineage>
        <taxon>Bacteria</taxon>
        <taxon>Bacillati</taxon>
        <taxon>Bacillota</taxon>
        <taxon>Bacilli</taxon>
        <taxon>Lactobacillales</taxon>
        <taxon>Enterococcaceae</taxon>
        <taxon>Vagococcus</taxon>
    </lineage>
</organism>
<sequence>MTLAKIVYASLTGNTEEIADIVAESLEDQGIEVEINECTQVDASDFLDADICIVASYTYDDFELPDEIIDFHEELLELDLSGKTYGVVGSGDTFYEYFCQVVDQFDKAFASVNATKGAESVKIELAAEEDDIVALEVFTKSLIETHNNQ</sequence>
<keyword evidence="4 8" id="KW-0813">Transport</keyword>
<comment type="similarity">
    <text evidence="3 8">Belongs to the flavodoxin family.</text>
</comment>
<keyword evidence="7 8" id="KW-0249">Electron transport</keyword>
<evidence type="ECO:0000313" key="9">
    <source>
        <dbReference type="EMBL" id="RSU02244.1"/>
    </source>
</evidence>
<dbReference type="GO" id="GO:0010181">
    <property type="term" value="F:FMN binding"/>
    <property type="evidence" value="ECO:0007669"/>
    <property type="project" value="UniProtKB-UniRule"/>
</dbReference>
<comment type="function">
    <text evidence="2 8">Low-potential electron donor to a number of redox enzymes.</text>
</comment>
<dbReference type="NCBIfam" id="TIGR01753">
    <property type="entry name" value="flav_short"/>
    <property type="match status" value="1"/>
</dbReference>
<evidence type="ECO:0000256" key="7">
    <source>
        <dbReference type="ARBA" id="ARBA00022982"/>
    </source>
</evidence>
<dbReference type="OrthoDB" id="9790745at2"/>
<name>A0A369AWX5_9ENTE</name>
<comment type="cofactor">
    <cofactor evidence="1 8">
        <name>FMN</name>
        <dbReference type="ChEBI" id="CHEBI:58210"/>
    </cofactor>
</comment>
<dbReference type="Gene3D" id="3.40.50.360">
    <property type="match status" value="1"/>
</dbReference>
<evidence type="ECO:0000256" key="2">
    <source>
        <dbReference type="ARBA" id="ARBA00003297"/>
    </source>
</evidence>
<dbReference type="GeneID" id="63146312"/>
<dbReference type="InterPro" id="IPR008254">
    <property type="entry name" value="Flavodoxin/NO_synth"/>
</dbReference>
<reference evidence="9 10" key="1">
    <citation type="submission" date="2017-05" db="EMBL/GenBank/DDBJ databases">
        <title>Vagococcus spp. assemblies.</title>
        <authorList>
            <person name="Gulvik C.A."/>
        </authorList>
    </citation>
    <scope>NUCLEOTIDE SEQUENCE [LARGE SCALE GENOMIC DNA]</scope>
    <source>
        <strain evidence="9 10">NCFB 2497</strain>
    </source>
</reference>
<evidence type="ECO:0000256" key="6">
    <source>
        <dbReference type="ARBA" id="ARBA00022643"/>
    </source>
</evidence>
<dbReference type="NCBIfam" id="NF005587">
    <property type="entry name" value="PRK07308.1"/>
    <property type="match status" value="1"/>
</dbReference>
<comment type="caution">
    <text evidence="9">The sequence shown here is derived from an EMBL/GenBank/DDBJ whole genome shotgun (WGS) entry which is preliminary data.</text>
</comment>
<dbReference type="Proteomes" id="UP000288197">
    <property type="component" value="Unassembled WGS sequence"/>
</dbReference>
<dbReference type="InterPro" id="IPR001226">
    <property type="entry name" value="Flavodoxin_CS"/>
</dbReference>
<evidence type="ECO:0000256" key="3">
    <source>
        <dbReference type="ARBA" id="ARBA00005267"/>
    </source>
</evidence>
<dbReference type="RefSeq" id="WP_114289562.1">
    <property type="nucleotide sequence ID" value="NZ_JAFLWL010000022.1"/>
</dbReference>
<dbReference type="InterPro" id="IPR029039">
    <property type="entry name" value="Flavoprotein-like_sf"/>
</dbReference>
<proteinExistence type="inferred from homology"/>
<dbReference type="GO" id="GO:0016651">
    <property type="term" value="F:oxidoreductase activity, acting on NAD(P)H"/>
    <property type="evidence" value="ECO:0007669"/>
    <property type="project" value="UniProtKB-ARBA"/>
</dbReference>
<dbReference type="PANTHER" id="PTHR42809">
    <property type="entry name" value="FLAVODOXIN 2"/>
    <property type="match status" value="1"/>
</dbReference>
<dbReference type="PROSITE" id="PS00201">
    <property type="entry name" value="FLAVODOXIN"/>
    <property type="match status" value="1"/>
</dbReference>
<dbReference type="AlphaFoldDB" id="A0A369AWX5"/>